<reference evidence="2" key="1">
    <citation type="journal article" date="2014" name="Int. J. Syst. Evol. Microbiol.">
        <title>Complete genome sequence of Corynebacterium casei LMG S-19264T (=DSM 44701T), isolated from a smear-ripened cheese.</title>
        <authorList>
            <consortium name="US DOE Joint Genome Institute (JGI-PGF)"/>
            <person name="Walter F."/>
            <person name="Albersmeier A."/>
            <person name="Kalinowski J."/>
            <person name="Ruckert C."/>
        </authorList>
    </citation>
    <scope>NUCLEOTIDE SEQUENCE</scope>
    <source>
        <strain evidence="2">JCM 14719</strain>
    </source>
</reference>
<feature type="domain" description="N-acetyltransferase" evidence="1">
    <location>
        <begin position="2"/>
        <end position="192"/>
    </location>
</feature>
<keyword evidence="3" id="KW-1185">Reference proteome</keyword>
<protein>
    <submittedName>
        <fullName evidence="2">Acetoin utilization protein AcuA</fullName>
    </submittedName>
</protein>
<dbReference type="Proteomes" id="UP000637720">
    <property type="component" value="Unassembled WGS sequence"/>
</dbReference>
<evidence type="ECO:0000313" key="3">
    <source>
        <dbReference type="Proteomes" id="UP000637720"/>
    </source>
</evidence>
<name>A0A8J3B3X0_9BACI</name>
<dbReference type="InterPro" id="IPR000182">
    <property type="entry name" value="GNAT_dom"/>
</dbReference>
<dbReference type="EMBL" id="BMOF01000001">
    <property type="protein sequence ID" value="GGJ91584.1"/>
    <property type="molecule type" value="Genomic_DNA"/>
</dbReference>
<dbReference type="AlphaFoldDB" id="A0A8J3B3X0"/>
<dbReference type="PROSITE" id="PS51186">
    <property type="entry name" value="GNAT"/>
    <property type="match status" value="1"/>
</dbReference>
<gene>
    <name evidence="2" type="primary">acuA</name>
    <name evidence="2" type="ORF">GCM10007043_01610</name>
</gene>
<accession>A0A8J3B3X0</accession>
<dbReference type="CDD" id="cd04301">
    <property type="entry name" value="NAT_SF"/>
    <property type="match status" value="1"/>
</dbReference>
<dbReference type="PIRSF" id="PIRSF021278">
    <property type="entry name" value="AcuA"/>
    <property type="match status" value="1"/>
</dbReference>
<dbReference type="GO" id="GO:0019152">
    <property type="term" value="F:acetoin dehydrogenase (NAD+) activity"/>
    <property type="evidence" value="ECO:0007669"/>
    <property type="project" value="InterPro"/>
</dbReference>
<comment type="caution">
    <text evidence="2">The sequence shown here is derived from an EMBL/GenBank/DDBJ whole genome shotgun (WGS) entry which is preliminary data.</text>
</comment>
<dbReference type="SUPFAM" id="SSF55729">
    <property type="entry name" value="Acyl-CoA N-acyltransferases (Nat)"/>
    <property type="match status" value="1"/>
</dbReference>
<dbReference type="InterPro" id="IPR016181">
    <property type="entry name" value="Acyl_CoA_acyltransferase"/>
</dbReference>
<sequence>MEHIKTYHGIDWPHPRGLLRVEGPVSPEALATYRLDDGLGAFRPPARQHEALVEIAALPEGRVIVARRAETVVGYVTFHYPDPFERWAQGGLDCLLELGAIEVTPLYRQGGLAKTLLRVAFLDDFMENYIVLTTEYYWHWDLKGTGLDVWAYRRVMEKVMGSANLVWMATDDPDICAHPANCLMVRIGKNVPPEAVAAFDRLRFQNRLIW</sequence>
<dbReference type="InterPro" id="IPR024699">
    <property type="entry name" value="AcuA"/>
</dbReference>
<evidence type="ECO:0000313" key="2">
    <source>
        <dbReference type="EMBL" id="GGJ91584.1"/>
    </source>
</evidence>
<dbReference type="GO" id="GO:0045150">
    <property type="term" value="P:acetoin catabolic process"/>
    <property type="evidence" value="ECO:0007669"/>
    <property type="project" value="InterPro"/>
</dbReference>
<reference evidence="2" key="2">
    <citation type="submission" date="2020-09" db="EMBL/GenBank/DDBJ databases">
        <authorList>
            <person name="Sun Q."/>
            <person name="Ohkuma M."/>
        </authorList>
    </citation>
    <scope>NUCLEOTIDE SEQUENCE</scope>
    <source>
        <strain evidence="2">JCM 14719</strain>
    </source>
</reference>
<evidence type="ECO:0000259" key="1">
    <source>
        <dbReference type="PROSITE" id="PS51186"/>
    </source>
</evidence>
<proteinExistence type="predicted"/>
<dbReference type="RefSeq" id="WP_188816530.1">
    <property type="nucleotide sequence ID" value="NZ_BMOF01000001.1"/>
</dbReference>
<dbReference type="GO" id="GO:0016747">
    <property type="term" value="F:acyltransferase activity, transferring groups other than amino-acyl groups"/>
    <property type="evidence" value="ECO:0007669"/>
    <property type="project" value="InterPro"/>
</dbReference>
<dbReference type="Gene3D" id="3.40.630.30">
    <property type="match status" value="1"/>
</dbReference>
<dbReference type="Pfam" id="PF00583">
    <property type="entry name" value="Acetyltransf_1"/>
    <property type="match status" value="1"/>
</dbReference>
<organism evidence="2 3">
    <name type="scientific">Calditerricola satsumensis</name>
    <dbReference type="NCBI Taxonomy" id="373054"/>
    <lineage>
        <taxon>Bacteria</taxon>
        <taxon>Bacillati</taxon>
        <taxon>Bacillota</taxon>
        <taxon>Bacilli</taxon>
        <taxon>Bacillales</taxon>
        <taxon>Bacillaceae</taxon>
        <taxon>Calditerricola</taxon>
    </lineage>
</organism>